<protein>
    <submittedName>
        <fullName evidence="6">FCD domain protein</fullName>
    </submittedName>
</protein>
<dbReference type="OrthoDB" id="9784718at2"/>
<dbReference type="Gene3D" id="1.20.120.530">
    <property type="entry name" value="GntR ligand-binding domain-like"/>
    <property type="match status" value="1"/>
</dbReference>
<name>A0A517M944_9BACT</name>
<keyword evidence="3" id="KW-0804">Transcription</keyword>
<evidence type="ECO:0000256" key="4">
    <source>
        <dbReference type="SAM" id="MobiDB-lite"/>
    </source>
</evidence>
<evidence type="ECO:0000259" key="5">
    <source>
        <dbReference type="Pfam" id="PF07729"/>
    </source>
</evidence>
<evidence type="ECO:0000313" key="6">
    <source>
        <dbReference type="EMBL" id="QDS91418.1"/>
    </source>
</evidence>
<gene>
    <name evidence="6" type="ORF">FF011L_01480</name>
</gene>
<evidence type="ECO:0000313" key="7">
    <source>
        <dbReference type="Proteomes" id="UP000320672"/>
    </source>
</evidence>
<evidence type="ECO:0000256" key="1">
    <source>
        <dbReference type="ARBA" id="ARBA00023015"/>
    </source>
</evidence>
<feature type="compositionally biased region" description="Basic and acidic residues" evidence="4">
    <location>
        <begin position="204"/>
        <end position="235"/>
    </location>
</feature>
<dbReference type="Proteomes" id="UP000320672">
    <property type="component" value="Chromosome"/>
</dbReference>
<keyword evidence="7" id="KW-1185">Reference proteome</keyword>
<organism evidence="6 7">
    <name type="scientific">Roseimaritima multifibrata</name>
    <dbReference type="NCBI Taxonomy" id="1930274"/>
    <lineage>
        <taxon>Bacteria</taxon>
        <taxon>Pseudomonadati</taxon>
        <taxon>Planctomycetota</taxon>
        <taxon>Planctomycetia</taxon>
        <taxon>Pirellulales</taxon>
        <taxon>Pirellulaceae</taxon>
        <taxon>Roseimaritima</taxon>
    </lineage>
</organism>
<feature type="region of interest" description="Disordered" evidence="4">
    <location>
        <begin position="204"/>
        <end position="238"/>
    </location>
</feature>
<dbReference type="InterPro" id="IPR008920">
    <property type="entry name" value="TF_FadR/GntR_C"/>
</dbReference>
<dbReference type="GO" id="GO:0003677">
    <property type="term" value="F:DNA binding"/>
    <property type="evidence" value="ECO:0007669"/>
    <property type="project" value="UniProtKB-KW"/>
</dbReference>
<dbReference type="EMBL" id="CP036262">
    <property type="protein sequence ID" value="QDS91418.1"/>
    <property type="molecule type" value="Genomic_DNA"/>
</dbReference>
<dbReference type="RefSeq" id="WP_145349486.1">
    <property type="nucleotide sequence ID" value="NZ_CP036262.1"/>
</dbReference>
<dbReference type="KEGG" id="rml:FF011L_01480"/>
<reference evidence="6 7" key="1">
    <citation type="submission" date="2019-02" db="EMBL/GenBank/DDBJ databases">
        <title>Deep-cultivation of Planctomycetes and their phenomic and genomic characterization uncovers novel biology.</title>
        <authorList>
            <person name="Wiegand S."/>
            <person name="Jogler M."/>
            <person name="Boedeker C."/>
            <person name="Pinto D."/>
            <person name="Vollmers J."/>
            <person name="Rivas-Marin E."/>
            <person name="Kohn T."/>
            <person name="Peeters S.H."/>
            <person name="Heuer A."/>
            <person name="Rast P."/>
            <person name="Oberbeckmann S."/>
            <person name="Bunk B."/>
            <person name="Jeske O."/>
            <person name="Meyerdierks A."/>
            <person name="Storesund J.E."/>
            <person name="Kallscheuer N."/>
            <person name="Luecker S."/>
            <person name="Lage O.M."/>
            <person name="Pohl T."/>
            <person name="Merkel B.J."/>
            <person name="Hornburger P."/>
            <person name="Mueller R.-W."/>
            <person name="Bruemmer F."/>
            <person name="Labrenz M."/>
            <person name="Spormann A.M."/>
            <person name="Op den Camp H."/>
            <person name="Overmann J."/>
            <person name="Amann R."/>
            <person name="Jetten M.S.M."/>
            <person name="Mascher T."/>
            <person name="Medema M.H."/>
            <person name="Devos D.P."/>
            <person name="Kaster A.-K."/>
            <person name="Ovreas L."/>
            <person name="Rohde M."/>
            <person name="Galperin M.Y."/>
            <person name="Jogler C."/>
        </authorList>
    </citation>
    <scope>NUCLEOTIDE SEQUENCE [LARGE SCALE GENOMIC DNA]</scope>
    <source>
        <strain evidence="6 7">FF011L</strain>
    </source>
</reference>
<feature type="domain" description="GntR C-terminal" evidence="5">
    <location>
        <begin position="98"/>
        <end position="193"/>
    </location>
</feature>
<evidence type="ECO:0000256" key="2">
    <source>
        <dbReference type="ARBA" id="ARBA00023125"/>
    </source>
</evidence>
<dbReference type="SUPFAM" id="SSF48008">
    <property type="entry name" value="GntR ligand-binding domain-like"/>
    <property type="match status" value="1"/>
</dbReference>
<dbReference type="Pfam" id="PF07729">
    <property type="entry name" value="FCD"/>
    <property type="match status" value="1"/>
</dbReference>
<evidence type="ECO:0000256" key="3">
    <source>
        <dbReference type="ARBA" id="ARBA00023163"/>
    </source>
</evidence>
<sequence>MPIQSFPRLVDQLSGIGIITELQNLIDDARAEFGDVVPSEFREAIAWFLRDCIENHDPRHLKRLFAIRLPIETQFAFRLGHAARSDSRSFEVKKAKSNLLEIITKMERSEAGNWTEFFELDLAFHGEIARGAEAQDAALLIQELRSAYGIEDVYRFDSKDIEYVIDSHRKIYNAIFDPGGSDESIREVLANHILEAKTLEKWETEQENRASKAEQGERFADSNAEDRERPSFREEDSMDQNDVERLLIDYRDRAVEIVGSDPNEFIDQVRTELQHRIEGNPAGFEPIQCDAVVEEMLMRKKYGADRFVLYRWQERVGVRGEPRVIAKTLGTASNWADIVQLELENDGGSNILNPSSQDRFVSLR</sequence>
<dbReference type="InterPro" id="IPR011711">
    <property type="entry name" value="GntR_C"/>
</dbReference>
<dbReference type="AlphaFoldDB" id="A0A517M944"/>
<proteinExistence type="predicted"/>
<accession>A0A517M944</accession>
<keyword evidence="2" id="KW-0238">DNA-binding</keyword>
<keyword evidence="1" id="KW-0805">Transcription regulation</keyword>